<protein>
    <recommendedName>
        <fullName evidence="6 7">Thioredoxin</fullName>
    </recommendedName>
</protein>
<dbReference type="InterPro" id="IPR005746">
    <property type="entry name" value="Thioredoxin"/>
</dbReference>
<evidence type="ECO:0000256" key="6">
    <source>
        <dbReference type="NCBIfam" id="TIGR01068"/>
    </source>
</evidence>
<dbReference type="PRINTS" id="PR00421">
    <property type="entry name" value="THIOREDOXIN"/>
</dbReference>
<keyword evidence="3" id="KW-0249">Electron transport</keyword>
<dbReference type="InterPro" id="IPR013766">
    <property type="entry name" value="Thioredoxin_domain"/>
</dbReference>
<dbReference type="RefSeq" id="WP_344118315.1">
    <property type="nucleotide sequence ID" value="NZ_BAAABW010000016.1"/>
</dbReference>
<dbReference type="InterPro" id="IPR036249">
    <property type="entry name" value="Thioredoxin-like_sf"/>
</dbReference>
<dbReference type="PROSITE" id="PS51352">
    <property type="entry name" value="THIOREDOXIN_2"/>
    <property type="match status" value="1"/>
</dbReference>
<organism evidence="9 10">
    <name type="scientific">Streptomyces blastmyceticus</name>
    <dbReference type="NCBI Taxonomy" id="68180"/>
    <lineage>
        <taxon>Bacteria</taxon>
        <taxon>Bacillati</taxon>
        <taxon>Actinomycetota</taxon>
        <taxon>Actinomycetes</taxon>
        <taxon>Kitasatosporales</taxon>
        <taxon>Streptomycetaceae</taxon>
        <taxon>Streptomyces</taxon>
    </lineage>
</organism>
<proteinExistence type="inferred from homology"/>
<dbReference type="Proteomes" id="UP001500063">
    <property type="component" value="Unassembled WGS sequence"/>
</dbReference>
<dbReference type="NCBIfam" id="TIGR01068">
    <property type="entry name" value="thioredoxin"/>
    <property type="match status" value="1"/>
</dbReference>
<dbReference type="Gene3D" id="3.40.30.10">
    <property type="entry name" value="Glutaredoxin"/>
    <property type="match status" value="1"/>
</dbReference>
<dbReference type="InterPro" id="IPR017937">
    <property type="entry name" value="Thioredoxin_CS"/>
</dbReference>
<dbReference type="SUPFAM" id="SSF52833">
    <property type="entry name" value="Thioredoxin-like"/>
    <property type="match status" value="1"/>
</dbReference>
<keyword evidence="10" id="KW-1185">Reference proteome</keyword>
<dbReference type="Pfam" id="PF00085">
    <property type="entry name" value="Thioredoxin"/>
    <property type="match status" value="1"/>
</dbReference>
<keyword evidence="2" id="KW-0813">Transport</keyword>
<comment type="caution">
    <text evidence="9">The sequence shown here is derived from an EMBL/GenBank/DDBJ whole genome shotgun (WGS) entry which is preliminary data.</text>
</comment>
<gene>
    <name evidence="9" type="ORF">GCM10010319_30970</name>
</gene>
<evidence type="ECO:0000313" key="10">
    <source>
        <dbReference type="Proteomes" id="UP001500063"/>
    </source>
</evidence>
<dbReference type="PANTHER" id="PTHR45663:SF11">
    <property type="entry name" value="GEO12009P1"/>
    <property type="match status" value="1"/>
</dbReference>
<keyword evidence="4" id="KW-1015">Disulfide bond</keyword>
<sequence length="122" mass="13073">MTTGTGALSTTHIPAVTDATFAAEVLASELPVLVDFTAAWCAPCRMIAPVLAELARQEAGRIKIVQLDVDDNPRTQAAYGVLSMPTLLLFRAGAPVRSLVGARPLRRLRQDLAPELPWIAPE</sequence>
<accession>A0ABP3GQM2</accession>
<evidence type="ECO:0000256" key="2">
    <source>
        <dbReference type="ARBA" id="ARBA00022448"/>
    </source>
</evidence>
<dbReference type="PANTHER" id="PTHR45663">
    <property type="entry name" value="GEO12009P1"/>
    <property type="match status" value="1"/>
</dbReference>
<dbReference type="EMBL" id="BAAABW010000016">
    <property type="protein sequence ID" value="GAA0351670.1"/>
    <property type="molecule type" value="Genomic_DNA"/>
</dbReference>
<evidence type="ECO:0000256" key="7">
    <source>
        <dbReference type="PIRNR" id="PIRNR000077"/>
    </source>
</evidence>
<dbReference type="PROSITE" id="PS00194">
    <property type="entry name" value="THIOREDOXIN_1"/>
    <property type="match status" value="1"/>
</dbReference>
<evidence type="ECO:0000259" key="8">
    <source>
        <dbReference type="PROSITE" id="PS51352"/>
    </source>
</evidence>
<evidence type="ECO:0000256" key="4">
    <source>
        <dbReference type="ARBA" id="ARBA00023157"/>
    </source>
</evidence>
<evidence type="ECO:0000256" key="1">
    <source>
        <dbReference type="ARBA" id="ARBA00008987"/>
    </source>
</evidence>
<evidence type="ECO:0000313" key="9">
    <source>
        <dbReference type="EMBL" id="GAA0351670.1"/>
    </source>
</evidence>
<evidence type="ECO:0000256" key="3">
    <source>
        <dbReference type="ARBA" id="ARBA00022982"/>
    </source>
</evidence>
<comment type="similarity">
    <text evidence="1 7">Belongs to the thioredoxin family.</text>
</comment>
<evidence type="ECO:0000256" key="5">
    <source>
        <dbReference type="ARBA" id="ARBA00023284"/>
    </source>
</evidence>
<reference evidence="10" key="1">
    <citation type="journal article" date="2019" name="Int. J. Syst. Evol. Microbiol.">
        <title>The Global Catalogue of Microorganisms (GCM) 10K type strain sequencing project: providing services to taxonomists for standard genome sequencing and annotation.</title>
        <authorList>
            <consortium name="The Broad Institute Genomics Platform"/>
            <consortium name="The Broad Institute Genome Sequencing Center for Infectious Disease"/>
            <person name="Wu L."/>
            <person name="Ma J."/>
        </authorList>
    </citation>
    <scope>NUCLEOTIDE SEQUENCE [LARGE SCALE GENOMIC DNA]</scope>
    <source>
        <strain evidence="10">JCM 4565</strain>
    </source>
</reference>
<dbReference type="CDD" id="cd02947">
    <property type="entry name" value="TRX_family"/>
    <property type="match status" value="1"/>
</dbReference>
<feature type="domain" description="Thioredoxin" evidence="8">
    <location>
        <begin position="1"/>
        <end position="117"/>
    </location>
</feature>
<dbReference type="PIRSF" id="PIRSF000077">
    <property type="entry name" value="Thioredoxin"/>
    <property type="match status" value="1"/>
</dbReference>
<keyword evidence="5" id="KW-0676">Redox-active center</keyword>
<name>A0ABP3GQM2_9ACTN</name>